<dbReference type="NCBIfam" id="TIGR03710">
    <property type="entry name" value="OAFO_sf"/>
    <property type="match status" value="1"/>
</dbReference>
<dbReference type="FunFam" id="3.40.50.970:FF:000022">
    <property type="entry name" value="2-oxoglutarate ferredoxin oxidoreductase alpha subunit"/>
    <property type="match status" value="1"/>
</dbReference>
<dbReference type="Proteomes" id="UP000013047">
    <property type="component" value="Unassembled WGS sequence"/>
</dbReference>
<comment type="caution">
    <text evidence="4">The sequence shown here is derived from an EMBL/GenBank/DDBJ whole genome shotgun (WGS) entry which is preliminary data.</text>
</comment>
<dbReference type="Gene3D" id="3.40.50.970">
    <property type="match status" value="1"/>
</dbReference>
<evidence type="ECO:0000313" key="4">
    <source>
        <dbReference type="EMBL" id="ENO98032.1"/>
    </source>
</evidence>
<dbReference type="PANTHER" id="PTHR32154">
    <property type="entry name" value="PYRUVATE-FLAVODOXIN OXIDOREDUCTASE-RELATED"/>
    <property type="match status" value="1"/>
</dbReference>
<dbReference type="InterPro" id="IPR022367">
    <property type="entry name" value="2-oxoacid/accept_OxRdtase_asu"/>
</dbReference>
<accession>N6ZU77</accession>
<dbReference type="AlphaFoldDB" id="N6ZU77"/>
<dbReference type="InterPro" id="IPR002880">
    <property type="entry name" value="Pyrv_Fd/Flavodoxin_OxRdtase_N"/>
</dbReference>
<feature type="domain" description="Pyruvate flavodoxin/ferredoxin oxidoreductase pyrimidine binding" evidence="3">
    <location>
        <begin position="194"/>
        <end position="424"/>
    </location>
</feature>
<dbReference type="InterPro" id="IPR050722">
    <property type="entry name" value="Pyruvate:ferred/Flavod_OxRd"/>
</dbReference>
<feature type="domain" description="Pyruvate/ketoisovalerate oxidoreductase catalytic" evidence="2">
    <location>
        <begin position="2"/>
        <end position="153"/>
    </location>
</feature>
<dbReference type="PANTHER" id="PTHR32154:SF20">
    <property type="entry name" value="2-OXOGLUTARATE OXIDOREDUCTASE SUBUNIT KORA"/>
    <property type="match status" value="1"/>
</dbReference>
<keyword evidence="4" id="KW-0670">Pyruvate</keyword>
<evidence type="ECO:0000259" key="2">
    <source>
        <dbReference type="Pfam" id="PF01558"/>
    </source>
</evidence>
<keyword evidence="5" id="KW-1185">Reference proteome</keyword>
<dbReference type="InterPro" id="IPR009014">
    <property type="entry name" value="Transketo_C/PFOR_II"/>
</dbReference>
<dbReference type="GO" id="GO:0016903">
    <property type="term" value="F:oxidoreductase activity, acting on the aldehyde or oxo group of donors"/>
    <property type="evidence" value="ECO:0007669"/>
    <property type="project" value="InterPro"/>
</dbReference>
<dbReference type="Gene3D" id="3.40.920.10">
    <property type="entry name" value="Pyruvate-ferredoxin oxidoreductase, PFOR, domain III"/>
    <property type="match status" value="1"/>
</dbReference>
<organism evidence="4 5">
    <name type="scientific">Thauera phenylacetica B4P</name>
    <dbReference type="NCBI Taxonomy" id="1234382"/>
    <lineage>
        <taxon>Bacteria</taxon>
        <taxon>Pseudomonadati</taxon>
        <taxon>Pseudomonadota</taxon>
        <taxon>Betaproteobacteria</taxon>
        <taxon>Rhodocyclales</taxon>
        <taxon>Zoogloeaceae</taxon>
        <taxon>Thauera</taxon>
    </lineage>
</organism>
<dbReference type="Pfam" id="PF01855">
    <property type="entry name" value="POR_N"/>
    <property type="match status" value="1"/>
</dbReference>
<dbReference type="InterPro" id="IPR019752">
    <property type="entry name" value="Pyrv/ketoisovalerate_OxRed_cat"/>
</dbReference>
<reference evidence="4 5" key="1">
    <citation type="submission" date="2012-09" db="EMBL/GenBank/DDBJ databases">
        <title>Draft Genome Sequences of 6 Strains from Genus Thauera.</title>
        <authorList>
            <person name="Liu B."/>
            <person name="Shapleigh J.P."/>
            <person name="Frostegard A.H."/>
        </authorList>
    </citation>
    <scope>NUCLEOTIDE SEQUENCE [LARGE SCALE GENOMIC DNA]</scope>
    <source>
        <strain evidence="4 5">B4P</strain>
    </source>
</reference>
<dbReference type="Gene3D" id="3.40.50.920">
    <property type="match status" value="1"/>
</dbReference>
<dbReference type="InterPro" id="IPR002869">
    <property type="entry name" value="Pyrv_flavodox_OxRed_cen"/>
</dbReference>
<evidence type="ECO:0000256" key="1">
    <source>
        <dbReference type="ARBA" id="ARBA00023002"/>
    </source>
</evidence>
<dbReference type="Pfam" id="PF01558">
    <property type="entry name" value="POR"/>
    <property type="match status" value="1"/>
</dbReference>
<sequence>MTAGNMLLDAAGRAGWYAYMTRSSGAQIRGGEAAAMMRLSTSPVQSHDDRFDVLVAIDWQNVGRFSAEIPMTSDGLVLGDPDGGEFPEQIGAKGARRADIPFKKMAKEIEGGRPNMIALGAVAGLVGLPEDAVLGVVRDSLAKKGEAARTASEASVRAGMAFAAGLPACPRLAAAEGQSERLWSITGNEAAGLGAVRGGIRFVAAYPITPGTEVLEWLAPNLAKLGGVLVQAEDELASINQIIGASYAGVPSLTATSGPGLALMTESLGLAVASETPITVVNVMRGGPSTGIPVKSEQSDLNIALYGLHGDAPHLVVAPNSLADCAFSTQWAVHLADSLQTAAIVLSDQSLGQSRATIAPPADPGFRAIRLMPEGEAAERYRRYTNTASGVSPMAVPGMKGYQYTADGLEHNEYGTPSSAAADHSAQLDKRLRKLAVHDYGQHWADIEGDGDIAVLTWGSTTGPVREALERFRASGGRARLVSIRLISPVRPEQLAAALEGVARVLVVEQSHGAQFHRYLRAHYDLPGSVRAFHRPGPLPIRPNEIFRQLADWS</sequence>
<gene>
    <name evidence="4" type="ORF">C667_05859</name>
</gene>
<name>N6ZU77_9RHOO</name>
<keyword evidence="1" id="KW-0560">Oxidoreductase</keyword>
<protein>
    <submittedName>
        <fullName evidence="4">Pyruvate flavodoxin/ferredoxin oxidoreductase domain-containing protein</fullName>
    </submittedName>
</protein>
<dbReference type="InterPro" id="IPR029061">
    <property type="entry name" value="THDP-binding"/>
</dbReference>
<dbReference type="EMBL" id="AMXF01000024">
    <property type="protein sequence ID" value="ENO98032.1"/>
    <property type="molecule type" value="Genomic_DNA"/>
</dbReference>
<dbReference type="GO" id="GO:0006979">
    <property type="term" value="P:response to oxidative stress"/>
    <property type="evidence" value="ECO:0007669"/>
    <property type="project" value="TreeGrafter"/>
</dbReference>
<dbReference type="SUPFAM" id="SSF52922">
    <property type="entry name" value="TK C-terminal domain-like"/>
    <property type="match status" value="1"/>
</dbReference>
<evidence type="ECO:0000259" key="3">
    <source>
        <dbReference type="Pfam" id="PF01855"/>
    </source>
</evidence>
<evidence type="ECO:0000313" key="5">
    <source>
        <dbReference type="Proteomes" id="UP000013047"/>
    </source>
</evidence>
<dbReference type="SUPFAM" id="SSF53323">
    <property type="entry name" value="Pyruvate-ferredoxin oxidoreductase, PFOR, domain III"/>
    <property type="match status" value="1"/>
</dbReference>
<proteinExistence type="predicted"/>
<dbReference type="SUPFAM" id="SSF52518">
    <property type="entry name" value="Thiamin diphosphate-binding fold (THDP-binding)"/>
    <property type="match status" value="1"/>
</dbReference>
<dbReference type="CDD" id="cd07034">
    <property type="entry name" value="TPP_PYR_PFOR_IOR-alpha_like"/>
    <property type="match status" value="1"/>
</dbReference>